<evidence type="ECO:0000313" key="2">
    <source>
        <dbReference type="EMBL" id="TAW32078.1"/>
    </source>
</evidence>
<feature type="region of interest" description="Disordered" evidence="1">
    <location>
        <begin position="198"/>
        <end position="227"/>
    </location>
</feature>
<evidence type="ECO:0000256" key="1">
    <source>
        <dbReference type="SAM" id="MobiDB-lite"/>
    </source>
</evidence>
<evidence type="ECO:0000313" key="3">
    <source>
        <dbReference type="Proteomes" id="UP000292036"/>
    </source>
</evidence>
<name>A0ABD7PX39_RHILE</name>
<protein>
    <submittedName>
        <fullName evidence="2">Uncharacterized protein</fullName>
    </submittedName>
</protein>
<accession>A0ABD7PX39</accession>
<sequence length="317" mass="35582">MGYIFLGNAVDRVGRFLSPDKWDGTENVTPDLYALRSTINGFDFPLSSSDAKPWQRRLIHELVASRRPEFGRQYTIHYGATGEVMPKFSNDEWAAGIQEAKKIDAEREPKLQRREASRRFIKKAILDGRLSFVLLPKRGGAFSPPQDRSWWNVKDHDRIFYWCQMNPQDPTGNGVGGDSFRYVFIDESELNALTAAPEKPHAANGEDTLSGSLQVPSDDNPTTIEDDGQLTMETTSAAEVDTVIIPEADGFEFTATERDIHAAIQAVWQGGPIPSAKGQLQAAVDKYLKSTLQYTKTPDPRTYQRYFKKIGATFLDK</sequence>
<comment type="caution">
    <text evidence="2">The sequence shown here is derived from an EMBL/GenBank/DDBJ whole genome shotgun (WGS) entry which is preliminary data.</text>
</comment>
<dbReference type="EMBL" id="SIPS01000001">
    <property type="protein sequence ID" value="TAW32078.1"/>
    <property type="molecule type" value="Genomic_DNA"/>
</dbReference>
<dbReference type="AlphaFoldDB" id="A0ABD7PX39"/>
<organism evidence="2 3">
    <name type="scientific">Rhizobium leguminosarum</name>
    <dbReference type="NCBI Taxonomy" id="384"/>
    <lineage>
        <taxon>Bacteria</taxon>
        <taxon>Pseudomonadati</taxon>
        <taxon>Pseudomonadota</taxon>
        <taxon>Alphaproteobacteria</taxon>
        <taxon>Hyphomicrobiales</taxon>
        <taxon>Rhizobiaceae</taxon>
        <taxon>Rhizobium/Agrobacterium group</taxon>
        <taxon>Rhizobium</taxon>
    </lineage>
</organism>
<feature type="compositionally biased region" description="Polar residues" evidence="1">
    <location>
        <begin position="207"/>
        <end position="223"/>
    </location>
</feature>
<gene>
    <name evidence="2" type="ORF">ELI19_22345</name>
</gene>
<dbReference type="Proteomes" id="UP000292036">
    <property type="component" value="Unassembled WGS sequence"/>
</dbReference>
<reference evidence="2 3" key="1">
    <citation type="submission" date="2019-02" db="EMBL/GenBank/DDBJ databases">
        <title>The genomic architecture of introgression among sibling species of bacteria.</title>
        <authorList>
            <person name="Cavassim M.I.A."/>
            <person name="Moeskjaer S."/>
            <person name="Moslemi C."/>
            <person name="Fields B."/>
            <person name="Bachmann A."/>
            <person name="Vilhjalmsson B."/>
            <person name="Schierup M.H."/>
            <person name="Young J.P.W."/>
            <person name="Andersen S.U."/>
        </authorList>
    </citation>
    <scope>NUCLEOTIDE SEQUENCE [LARGE SCALE GENOMIC DNA]</scope>
    <source>
        <strain evidence="2 3">SM151B</strain>
    </source>
</reference>
<proteinExistence type="predicted"/>
<dbReference type="RefSeq" id="WP_130709182.1">
    <property type="nucleotide sequence ID" value="NZ_SIOS01000001.1"/>
</dbReference>